<dbReference type="InterPro" id="IPR038883">
    <property type="entry name" value="AN11006-like"/>
</dbReference>
<sequence>MPPRKKNHSVATSAATSAASSTFPSRAPSPTPRQPFRLFDLPPELRLRIYEEALHVREPLDLDPTNHRLIHPRLALFLASHRLHAEAYRVFYAQPLRLFPTHGRFFHTKLPLLARLPSHYRAALTTLEIRLGPGWSAPPRSQKITPNLGLADCVGLRRVRVFVELDPSERFFDGFRGSGATEETYMWFCVGLLRGVFGEVPGLEVVEVDAFPAVKRDAPLVLGLRREIKRAGLRLVWGPLRGWGKEGEVEEVEEVIDVGASGLEKAMRKLGVGGAIEVPRVVEVLA</sequence>
<dbReference type="OrthoDB" id="5372935at2759"/>
<dbReference type="AlphaFoldDB" id="A0A4U0UMK1"/>
<dbReference type="EMBL" id="NAJP01000062">
    <property type="protein sequence ID" value="TKA36156.1"/>
    <property type="molecule type" value="Genomic_DNA"/>
</dbReference>
<evidence type="ECO:0000256" key="1">
    <source>
        <dbReference type="SAM" id="MobiDB-lite"/>
    </source>
</evidence>
<name>A0A4U0UMK1_9PEZI</name>
<dbReference type="PANTHER" id="PTHR42085:SF2">
    <property type="entry name" value="F-BOX DOMAIN-CONTAINING PROTEIN"/>
    <property type="match status" value="1"/>
</dbReference>
<proteinExistence type="predicted"/>
<protein>
    <submittedName>
        <fullName evidence="2">Uncharacterized protein</fullName>
    </submittedName>
</protein>
<evidence type="ECO:0000313" key="2">
    <source>
        <dbReference type="EMBL" id="TKA36156.1"/>
    </source>
</evidence>
<feature type="compositionally biased region" description="Low complexity" evidence="1">
    <location>
        <begin position="11"/>
        <end position="26"/>
    </location>
</feature>
<feature type="region of interest" description="Disordered" evidence="1">
    <location>
        <begin position="1"/>
        <end position="37"/>
    </location>
</feature>
<dbReference type="PANTHER" id="PTHR42085">
    <property type="entry name" value="F-BOX DOMAIN-CONTAINING PROTEIN"/>
    <property type="match status" value="1"/>
</dbReference>
<comment type="caution">
    <text evidence="2">The sequence shown here is derived from an EMBL/GenBank/DDBJ whole genome shotgun (WGS) entry which is preliminary data.</text>
</comment>
<dbReference type="Proteomes" id="UP000310066">
    <property type="component" value="Unassembled WGS sequence"/>
</dbReference>
<gene>
    <name evidence="2" type="ORF">B0A54_12786</name>
</gene>
<accession>A0A4U0UMK1</accession>
<organism evidence="2 3">
    <name type="scientific">Friedmanniomyces endolithicus</name>
    <dbReference type="NCBI Taxonomy" id="329885"/>
    <lineage>
        <taxon>Eukaryota</taxon>
        <taxon>Fungi</taxon>
        <taxon>Dikarya</taxon>
        <taxon>Ascomycota</taxon>
        <taxon>Pezizomycotina</taxon>
        <taxon>Dothideomycetes</taxon>
        <taxon>Dothideomycetidae</taxon>
        <taxon>Mycosphaerellales</taxon>
        <taxon>Teratosphaeriaceae</taxon>
        <taxon>Friedmanniomyces</taxon>
    </lineage>
</organism>
<reference evidence="2 3" key="1">
    <citation type="submission" date="2017-03" db="EMBL/GenBank/DDBJ databases">
        <title>Genomes of endolithic fungi from Antarctica.</title>
        <authorList>
            <person name="Coleine C."/>
            <person name="Masonjones S."/>
            <person name="Stajich J.E."/>
        </authorList>
    </citation>
    <scope>NUCLEOTIDE SEQUENCE [LARGE SCALE GENOMIC DNA]</scope>
    <source>
        <strain evidence="2 3">CCFEE 5311</strain>
    </source>
</reference>
<evidence type="ECO:0000313" key="3">
    <source>
        <dbReference type="Proteomes" id="UP000310066"/>
    </source>
</evidence>